<reference evidence="1" key="1">
    <citation type="submission" date="2020-04" db="EMBL/GenBank/DDBJ databases">
        <authorList>
            <person name="Chiriac C."/>
            <person name="Salcher M."/>
            <person name="Ghai R."/>
            <person name="Kavagutti S V."/>
        </authorList>
    </citation>
    <scope>NUCLEOTIDE SEQUENCE</scope>
</reference>
<gene>
    <name evidence="1" type="ORF">UFOVP318_43</name>
</gene>
<organism evidence="1">
    <name type="scientific">uncultured Caudovirales phage</name>
    <dbReference type="NCBI Taxonomy" id="2100421"/>
    <lineage>
        <taxon>Viruses</taxon>
        <taxon>Duplodnaviria</taxon>
        <taxon>Heunggongvirae</taxon>
        <taxon>Uroviricota</taxon>
        <taxon>Caudoviricetes</taxon>
        <taxon>Peduoviridae</taxon>
        <taxon>Maltschvirus</taxon>
        <taxon>Maltschvirus maltsch</taxon>
    </lineage>
</organism>
<sequence>MFKSFQDTSALQQFHSFPNLNMQQATSAYGFSGVTFWLDAAYGLNTQTNLGAVSRWQARVGGSVFEQATAGSQPRLILSDANYNNLPSVESVSNARFMQSDPNLGLKYNGNNTIAVISKVNTINLANGIIGRSETVGWGINDGGSVAGANGFSHVFNGTLILQGTTETNTTRIKIITNTNVIINGSNETTGTNTIQTTEYFNLFRTQNATAGNLIGSIAEIICFGYSMTSDEAIALSNNINQKYALY</sequence>
<proteinExistence type="predicted"/>
<name>A0A6J5LTY7_9CAUD</name>
<dbReference type="EMBL" id="LR796337">
    <property type="protein sequence ID" value="CAB4137581.1"/>
    <property type="molecule type" value="Genomic_DNA"/>
</dbReference>
<accession>A0A6J5LTY7</accession>
<protein>
    <submittedName>
        <fullName evidence="1">Uncharacterized protein</fullName>
    </submittedName>
</protein>
<evidence type="ECO:0000313" key="1">
    <source>
        <dbReference type="EMBL" id="CAB4137581.1"/>
    </source>
</evidence>